<gene>
    <name evidence="8" type="ORF">MiSe_28580</name>
</gene>
<name>A0AAV3X7G8_9CYAN</name>
<evidence type="ECO:0000256" key="1">
    <source>
        <dbReference type="ARBA" id="ARBA00001946"/>
    </source>
</evidence>
<dbReference type="PANTHER" id="PTHR37311:SF1">
    <property type="entry name" value="2-PHOSPHOSULFOLACTATE PHOSPHATASE-RELATED"/>
    <property type="match status" value="1"/>
</dbReference>
<sequence>MRSHQKLAKLLEMIFDQSEFDLRCEWGEWGVAKLAPISDVVIIVDVLSFSTCVEIATNNKAIVFPYPWRDQSAAEYAKSVQAELASCDRKLGYSLSPASLLNIPAGTRLVLPSPNGSKLTLRTLNTPTLAGCLRNCGALARNAPDYGAKIAVIPAGERWEDGSLRPAWEDLIGAGAILSYLQGKLSPEAAAAVAVFQKWRDCLDDALKQCSSGKELIARGFTLDVEIAAALNVSNCVPVFSNRAYINSGCI</sequence>
<reference evidence="8" key="1">
    <citation type="submission" date="2019-10" db="EMBL/GenBank/DDBJ databases">
        <title>Draft genome sequece of Microseira wollei NIES-4236.</title>
        <authorList>
            <person name="Yamaguchi H."/>
            <person name="Suzuki S."/>
            <person name="Kawachi M."/>
        </authorList>
    </citation>
    <scope>NUCLEOTIDE SEQUENCE</scope>
    <source>
        <strain evidence="8">NIES-4236</strain>
    </source>
</reference>
<dbReference type="GO" id="GO:0000287">
    <property type="term" value="F:magnesium ion binding"/>
    <property type="evidence" value="ECO:0007669"/>
    <property type="project" value="InterPro"/>
</dbReference>
<dbReference type="AlphaFoldDB" id="A0AAV3X7G8"/>
<keyword evidence="8" id="KW-0449">Lipoprotein</keyword>
<keyword evidence="5" id="KW-0378">Hydrolase</keyword>
<keyword evidence="9" id="KW-1185">Reference proteome</keyword>
<dbReference type="Gene3D" id="3.90.1560.10">
    <property type="entry name" value="ComB-like"/>
    <property type="match status" value="1"/>
</dbReference>
<organism evidence="8 9">
    <name type="scientific">Microseira wollei NIES-4236</name>
    <dbReference type="NCBI Taxonomy" id="2530354"/>
    <lineage>
        <taxon>Bacteria</taxon>
        <taxon>Bacillati</taxon>
        <taxon>Cyanobacteriota</taxon>
        <taxon>Cyanophyceae</taxon>
        <taxon>Oscillatoriophycideae</taxon>
        <taxon>Aerosakkonematales</taxon>
        <taxon>Aerosakkonemataceae</taxon>
        <taxon>Microseira</taxon>
    </lineage>
</organism>
<evidence type="ECO:0000256" key="7">
    <source>
        <dbReference type="ARBA" id="ARBA00033711"/>
    </source>
</evidence>
<comment type="caution">
    <text evidence="8">The sequence shown here is derived from an EMBL/GenBank/DDBJ whole genome shotgun (WGS) entry which is preliminary data.</text>
</comment>
<dbReference type="PANTHER" id="PTHR37311">
    <property type="entry name" value="2-PHOSPHOSULFOLACTATE PHOSPHATASE-RELATED"/>
    <property type="match status" value="1"/>
</dbReference>
<comment type="similarity">
    <text evidence="2">Belongs to the ComB family.</text>
</comment>
<dbReference type="SUPFAM" id="SSF142823">
    <property type="entry name" value="ComB-like"/>
    <property type="match status" value="1"/>
</dbReference>
<dbReference type="InterPro" id="IPR036702">
    <property type="entry name" value="ComB-like_sf"/>
</dbReference>
<dbReference type="EMBL" id="BLAY01000039">
    <property type="protein sequence ID" value="GET38104.1"/>
    <property type="molecule type" value="Genomic_DNA"/>
</dbReference>
<evidence type="ECO:0000313" key="9">
    <source>
        <dbReference type="Proteomes" id="UP001050975"/>
    </source>
</evidence>
<evidence type="ECO:0000256" key="6">
    <source>
        <dbReference type="ARBA" id="ARBA00022842"/>
    </source>
</evidence>
<accession>A0AAV3X7G8</accession>
<protein>
    <recommendedName>
        <fullName evidence="4">Probable 2-phosphosulfolactate phosphatase</fullName>
        <ecNumber evidence="3">3.1.3.71</ecNumber>
    </recommendedName>
</protein>
<evidence type="ECO:0000256" key="2">
    <source>
        <dbReference type="ARBA" id="ARBA00009997"/>
    </source>
</evidence>
<proteinExistence type="inferred from homology"/>
<comment type="cofactor">
    <cofactor evidence="1">
        <name>Mg(2+)</name>
        <dbReference type="ChEBI" id="CHEBI:18420"/>
    </cofactor>
</comment>
<dbReference type="InterPro" id="IPR005238">
    <property type="entry name" value="ComB-like"/>
</dbReference>
<evidence type="ECO:0000313" key="8">
    <source>
        <dbReference type="EMBL" id="GET38104.1"/>
    </source>
</evidence>
<evidence type="ECO:0000256" key="3">
    <source>
        <dbReference type="ARBA" id="ARBA00012953"/>
    </source>
</evidence>
<dbReference type="GO" id="GO:0050532">
    <property type="term" value="F:2-phosphosulfolactate phosphatase activity"/>
    <property type="evidence" value="ECO:0007669"/>
    <property type="project" value="UniProtKB-EC"/>
</dbReference>
<dbReference type="RefSeq" id="WP_226580712.1">
    <property type="nucleotide sequence ID" value="NZ_BLAY01000039.1"/>
</dbReference>
<dbReference type="Pfam" id="PF04029">
    <property type="entry name" value="2-ph_phosp"/>
    <property type="match status" value="1"/>
</dbReference>
<dbReference type="Proteomes" id="UP001050975">
    <property type="component" value="Unassembled WGS sequence"/>
</dbReference>
<evidence type="ECO:0000256" key="4">
    <source>
        <dbReference type="ARBA" id="ARBA00021948"/>
    </source>
</evidence>
<evidence type="ECO:0000256" key="5">
    <source>
        <dbReference type="ARBA" id="ARBA00022801"/>
    </source>
</evidence>
<dbReference type="GO" id="GO:0050545">
    <property type="term" value="F:sulfopyruvate decarboxylase activity"/>
    <property type="evidence" value="ECO:0007669"/>
    <property type="project" value="TreeGrafter"/>
</dbReference>
<dbReference type="EC" id="3.1.3.71" evidence="3"/>
<comment type="catalytic activity">
    <reaction evidence="7">
        <text>(2R)-O-phospho-3-sulfolactate + H2O = (2R)-3-sulfolactate + phosphate</text>
        <dbReference type="Rhea" id="RHEA:23416"/>
        <dbReference type="ChEBI" id="CHEBI:15377"/>
        <dbReference type="ChEBI" id="CHEBI:15597"/>
        <dbReference type="ChEBI" id="CHEBI:43474"/>
        <dbReference type="ChEBI" id="CHEBI:58738"/>
        <dbReference type="EC" id="3.1.3.71"/>
    </reaction>
</comment>
<keyword evidence="6" id="KW-0460">Magnesium</keyword>